<keyword evidence="2" id="KW-1185">Reference proteome</keyword>
<dbReference type="SUPFAM" id="SSF53098">
    <property type="entry name" value="Ribonuclease H-like"/>
    <property type="match status" value="1"/>
</dbReference>
<evidence type="ECO:0008006" key="3">
    <source>
        <dbReference type="Google" id="ProtNLM"/>
    </source>
</evidence>
<evidence type="ECO:0000313" key="2">
    <source>
        <dbReference type="Proteomes" id="UP001195769"/>
    </source>
</evidence>
<reference evidence="1" key="1">
    <citation type="journal article" date="2020" name="New Phytol.">
        <title>Comparative genomics reveals dynamic genome evolution in host specialist ectomycorrhizal fungi.</title>
        <authorList>
            <person name="Lofgren L.A."/>
            <person name="Nguyen N.H."/>
            <person name="Vilgalys R."/>
            <person name="Ruytinx J."/>
            <person name="Liao H.L."/>
            <person name="Branco S."/>
            <person name="Kuo A."/>
            <person name="LaButti K."/>
            <person name="Lipzen A."/>
            <person name="Andreopoulos W."/>
            <person name="Pangilinan J."/>
            <person name="Riley R."/>
            <person name="Hundley H."/>
            <person name="Na H."/>
            <person name="Barry K."/>
            <person name="Grigoriev I.V."/>
            <person name="Stajich J.E."/>
            <person name="Kennedy P.G."/>
        </authorList>
    </citation>
    <scope>NUCLEOTIDE SEQUENCE</scope>
    <source>
        <strain evidence="1">FC203</strain>
    </source>
</reference>
<protein>
    <recommendedName>
        <fullName evidence="3">DUF659 domain-containing protein</fullName>
    </recommendedName>
</protein>
<organism evidence="1 2">
    <name type="scientific">Suillus fuscotomentosus</name>
    <dbReference type="NCBI Taxonomy" id="1912939"/>
    <lineage>
        <taxon>Eukaryota</taxon>
        <taxon>Fungi</taxon>
        <taxon>Dikarya</taxon>
        <taxon>Basidiomycota</taxon>
        <taxon>Agaricomycotina</taxon>
        <taxon>Agaricomycetes</taxon>
        <taxon>Agaricomycetidae</taxon>
        <taxon>Boletales</taxon>
        <taxon>Suillineae</taxon>
        <taxon>Suillaceae</taxon>
        <taxon>Suillus</taxon>
    </lineage>
</organism>
<dbReference type="Proteomes" id="UP001195769">
    <property type="component" value="Unassembled WGS sequence"/>
</dbReference>
<accession>A0AAD4E4U3</accession>
<proteinExistence type="predicted"/>
<sequence length="255" mass="28045">MTEVPQNFLSQSIPFTSRHQEGQSFLIEGNNATAESATGEYISQALLNAMKLVGQLRFSGIASDSAGNTKLARQLVCAAVPTIIPMADVCHHLNLLCKDLSQLSMFTTGKFLKLVIKHIRAIVSFFRKSTHGTYQLSKIHECLKISRGLEGIGKTRFATICASAISVQWCLPALRELVDNPQKFKFPPKKASMVDLLKKHSHAGTLFELDLNHLVKVQSPIAKSIVCLESSQSVFSLIYIFTYLLGSASAPHERA</sequence>
<dbReference type="InterPro" id="IPR012337">
    <property type="entry name" value="RNaseH-like_sf"/>
</dbReference>
<name>A0AAD4E4U3_9AGAM</name>
<dbReference type="AlphaFoldDB" id="A0AAD4E4U3"/>
<dbReference type="EMBL" id="JABBWK010000039">
    <property type="protein sequence ID" value="KAG1898519.1"/>
    <property type="molecule type" value="Genomic_DNA"/>
</dbReference>
<evidence type="ECO:0000313" key="1">
    <source>
        <dbReference type="EMBL" id="KAG1898519.1"/>
    </source>
</evidence>
<dbReference type="GeneID" id="64669643"/>
<dbReference type="RefSeq" id="XP_041224095.1">
    <property type="nucleotide sequence ID" value="XM_041375345.1"/>
</dbReference>
<comment type="caution">
    <text evidence="1">The sequence shown here is derived from an EMBL/GenBank/DDBJ whole genome shotgun (WGS) entry which is preliminary data.</text>
</comment>
<gene>
    <name evidence="1" type="ORF">F5891DRAFT_955629</name>
</gene>